<dbReference type="RefSeq" id="WP_068396167.1">
    <property type="nucleotide sequence ID" value="NZ_CP014504.1"/>
</dbReference>
<proteinExistence type="predicted"/>
<reference evidence="3 4" key="1">
    <citation type="submission" date="2016-03" db="EMBL/GenBank/DDBJ databases">
        <title>Complete genome sequence of Pedobacter cryoconitis PAMC 27485.</title>
        <authorList>
            <person name="Lee J."/>
            <person name="Kim O.-S."/>
        </authorList>
    </citation>
    <scope>NUCLEOTIDE SEQUENCE [LARGE SCALE GENOMIC DNA]</scope>
    <source>
        <strain evidence="3 4">PAMC 27485</strain>
    </source>
</reference>
<dbReference type="Pfam" id="PF16344">
    <property type="entry name" value="FecR_C"/>
    <property type="match status" value="1"/>
</dbReference>
<feature type="domain" description="FecR protein" evidence="1">
    <location>
        <begin position="188"/>
        <end position="282"/>
    </location>
</feature>
<feature type="domain" description="Protein FecR C-terminal" evidence="2">
    <location>
        <begin position="325"/>
        <end position="393"/>
    </location>
</feature>
<dbReference type="Proteomes" id="UP000071561">
    <property type="component" value="Chromosome"/>
</dbReference>
<dbReference type="Pfam" id="PF04773">
    <property type="entry name" value="FecR"/>
    <property type="match status" value="1"/>
</dbReference>
<dbReference type="KEGG" id="pcm:AY601_0583"/>
<evidence type="ECO:0000313" key="4">
    <source>
        <dbReference type="Proteomes" id="UP000071561"/>
    </source>
</evidence>
<sequence>MDNKLTPFNPDWDKILEKLEKNQDAGLELSAEEKNLLKELQGISADAAEALQIYQAFNTDSKWAEFREQVEPEAPSKNPVHEITRQPISLWLKVSAVAAAIFVMTAIGLVFQKGSQQQSVNIFRNDIPAGKNSATLTLDNGKKVLLSEAGSGQFAAEAGVVISKSADGQLIYSENGQHIDASSKMHMLSTVNGESYRLQLPDHSEVWLNAASSIRFPASFAGLKNRSVELKGEAYFEIAKDKKHPFIVKTDQQEVQVLGTHFNINSYQDKQQTSTTLLEGSLRITNKHKKEQLIKPGETSLVNKGTEILISPADLKSAMAWKNGYFRFNGEQIDEVMLKLSRWYDMDIAYQGTLSKEKFSGKISRYKNISEVLNMLSYSNAVRFKVEGRRVTVMQ</sequence>
<dbReference type="PANTHER" id="PTHR30273:SF2">
    <property type="entry name" value="PROTEIN FECR"/>
    <property type="match status" value="1"/>
</dbReference>
<evidence type="ECO:0000313" key="3">
    <source>
        <dbReference type="EMBL" id="AMP97536.1"/>
    </source>
</evidence>
<dbReference type="InterPro" id="IPR032508">
    <property type="entry name" value="FecR_C"/>
</dbReference>
<keyword evidence="4" id="KW-1185">Reference proteome</keyword>
<dbReference type="GO" id="GO:0016989">
    <property type="term" value="F:sigma factor antagonist activity"/>
    <property type="evidence" value="ECO:0007669"/>
    <property type="project" value="TreeGrafter"/>
</dbReference>
<dbReference type="OrthoDB" id="1099963at2"/>
<name>A0A127V8A1_9SPHI</name>
<dbReference type="Gene3D" id="2.60.120.1440">
    <property type="match status" value="1"/>
</dbReference>
<dbReference type="FunFam" id="2.60.120.1440:FF:000001">
    <property type="entry name" value="Putative anti-sigma factor"/>
    <property type="match status" value="1"/>
</dbReference>
<protein>
    <submittedName>
        <fullName evidence="3">Anti-sigma factor</fullName>
    </submittedName>
</protein>
<accession>A0A127V8A1</accession>
<organism evidence="3 4">
    <name type="scientific">Pedobacter cryoconitis</name>
    <dbReference type="NCBI Taxonomy" id="188932"/>
    <lineage>
        <taxon>Bacteria</taxon>
        <taxon>Pseudomonadati</taxon>
        <taxon>Bacteroidota</taxon>
        <taxon>Sphingobacteriia</taxon>
        <taxon>Sphingobacteriales</taxon>
        <taxon>Sphingobacteriaceae</taxon>
        <taxon>Pedobacter</taxon>
    </lineage>
</organism>
<gene>
    <name evidence="3" type="ORF">AY601_0583</name>
</gene>
<dbReference type="InterPro" id="IPR012373">
    <property type="entry name" value="Ferrdict_sens_TM"/>
</dbReference>
<dbReference type="InterPro" id="IPR006860">
    <property type="entry name" value="FecR"/>
</dbReference>
<dbReference type="PANTHER" id="PTHR30273">
    <property type="entry name" value="PERIPLASMIC SIGNAL SENSOR AND SIGMA FACTOR ACTIVATOR FECR-RELATED"/>
    <property type="match status" value="1"/>
</dbReference>
<dbReference type="EMBL" id="CP014504">
    <property type="protein sequence ID" value="AMP97536.1"/>
    <property type="molecule type" value="Genomic_DNA"/>
</dbReference>
<evidence type="ECO:0000259" key="1">
    <source>
        <dbReference type="Pfam" id="PF04773"/>
    </source>
</evidence>
<evidence type="ECO:0000259" key="2">
    <source>
        <dbReference type="Pfam" id="PF16344"/>
    </source>
</evidence>
<dbReference type="PATRIC" id="fig|188932.3.peg.598"/>
<dbReference type="Gene3D" id="3.55.50.30">
    <property type="match status" value="1"/>
</dbReference>
<dbReference type="AlphaFoldDB" id="A0A127V8A1"/>